<name>A0A4D6MSU5_VIGUN</name>
<evidence type="ECO:0000313" key="1">
    <source>
        <dbReference type="EMBL" id="QCE02945.1"/>
    </source>
</evidence>
<accession>A0A4D6MSU5</accession>
<dbReference type="Proteomes" id="UP000501690">
    <property type="component" value="Linkage Group LG8"/>
</dbReference>
<gene>
    <name evidence="1" type="ORF">DEO72_LG8g962</name>
</gene>
<keyword evidence="2" id="KW-1185">Reference proteome</keyword>
<reference evidence="1 2" key="1">
    <citation type="submission" date="2019-04" db="EMBL/GenBank/DDBJ databases">
        <title>An improved genome assembly and genetic linkage map for asparagus bean, Vigna unguiculata ssp. sesquipedialis.</title>
        <authorList>
            <person name="Xia Q."/>
            <person name="Zhang R."/>
            <person name="Dong Y."/>
        </authorList>
    </citation>
    <scope>NUCLEOTIDE SEQUENCE [LARGE SCALE GENOMIC DNA]</scope>
    <source>
        <tissue evidence="1">Leaf</tissue>
    </source>
</reference>
<dbReference type="EMBL" id="CP039352">
    <property type="protein sequence ID" value="QCE02945.1"/>
    <property type="molecule type" value="Genomic_DNA"/>
</dbReference>
<organism evidence="1 2">
    <name type="scientific">Vigna unguiculata</name>
    <name type="common">Cowpea</name>
    <dbReference type="NCBI Taxonomy" id="3917"/>
    <lineage>
        <taxon>Eukaryota</taxon>
        <taxon>Viridiplantae</taxon>
        <taxon>Streptophyta</taxon>
        <taxon>Embryophyta</taxon>
        <taxon>Tracheophyta</taxon>
        <taxon>Spermatophyta</taxon>
        <taxon>Magnoliopsida</taxon>
        <taxon>eudicotyledons</taxon>
        <taxon>Gunneridae</taxon>
        <taxon>Pentapetalae</taxon>
        <taxon>rosids</taxon>
        <taxon>fabids</taxon>
        <taxon>Fabales</taxon>
        <taxon>Fabaceae</taxon>
        <taxon>Papilionoideae</taxon>
        <taxon>50 kb inversion clade</taxon>
        <taxon>NPAAA clade</taxon>
        <taxon>indigoferoid/millettioid clade</taxon>
        <taxon>Phaseoleae</taxon>
        <taxon>Vigna</taxon>
    </lineage>
</organism>
<dbReference type="AlphaFoldDB" id="A0A4D6MSU5"/>
<proteinExistence type="predicted"/>
<protein>
    <submittedName>
        <fullName evidence="1">Uncharacterized protein</fullName>
    </submittedName>
</protein>
<sequence>MLVRKKGIIVGYERISYMKVKMEVGEDEVELEVEEEDMVEVKGEEENGMVEESVDMLWG</sequence>
<evidence type="ECO:0000313" key="2">
    <source>
        <dbReference type="Proteomes" id="UP000501690"/>
    </source>
</evidence>